<dbReference type="InterPro" id="IPR027379">
    <property type="entry name" value="CLS_N"/>
</dbReference>
<accession>A0A510TZE1</accession>
<evidence type="ECO:0000256" key="5">
    <source>
        <dbReference type="ARBA" id="ARBA00023136"/>
    </source>
</evidence>
<gene>
    <name evidence="6" type="ORF">D1010_01055</name>
</gene>
<evidence type="ECO:0000256" key="3">
    <source>
        <dbReference type="ARBA" id="ARBA00022692"/>
    </source>
</evidence>
<evidence type="ECO:0000313" key="7">
    <source>
        <dbReference type="Proteomes" id="UP000326779"/>
    </source>
</evidence>
<name>A0A510TZE1_9LACO</name>
<evidence type="ECO:0000256" key="4">
    <source>
        <dbReference type="ARBA" id="ARBA00022989"/>
    </source>
</evidence>
<evidence type="ECO:0000256" key="2">
    <source>
        <dbReference type="ARBA" id="ARBA00022475"/>
    </source>
</evidence>
<keyword evidence="2" id="KW-1003">Cell membrane</keyword>
<organism evidence="6 7">
    <name type="scientific">Schleiferilactobacillus harbinensis</name>
    <dbReference type="NCBI Taxonomy" id="304207"/>
    <lineage>
        <taxon>Bacteria</taxon>
        <taxon>Bacillati</taxon>
        <taxon>Bacillota</taxon>
        <taxon>Bacilli</taxon>
        <taxon>Lactobacillales</taxon>
        <taxon>Lactobacillaceae</taxon>
        <taxon>Schleiferilactobacillus</taxon>
    </lineage>
</organism>
<dbReference type="GO" id="GO:0005886">
    <property type="term" value="C:plasma membrane"/>
    <property type="evidence" value="ECO:0007669"/>
    <property type="project" value="UniProtKB-SubCell"/>
</dbReference>
<dbReference type="Pfam" id="PF13396">
    <property type="entry name" value="PLDc_N"/>
    <property type="match status" value="1"/>
</dbReference>
<dbReference type="EMBL" id="CP045143">
    <property type="protein sequence ID" value="QFR22145.1"/>
    <property type="molecule type" value="Genomic_DNA"/>
</dbReference>
<keyword evidence="5" id="KW-0472">Membrane</keyword>
<evidence type="ECO:0000256" key="1">
    <source>
        <dbReference type="ARBA" id="ARBA00004651"/>
    </source>
</evidence>
<dbReference type="RefSeq" id="WP_146995611.1">
    <property type="nucleotide sequence ID" value="NZ_BJTX01000124.1"/>
</dbReference>
<dbReference type="Proteomes" id="UP000326779">
    <property type="component" value="Chromosome"/>
</dbReference>
<dbReference type="KEGG" id="lhb:D1010_01055"/>
<keyword evidence="4" id="KW-1133">Transmembrane helix</keyword>
<dbReference type="AlphaFoldDB" id="A0A510TZE1"/>
<evidence type="ECO:0000313" key="6">
    <source>
        <dbReference type="EMBL" id="QFR22145.1"/>
    </source>
</evidence>
<protein>
    <submittedName>
        <fullName evidence="6">Uncharacterized protein</fullName>
    </submittedName>
</protein>
<reference evidence="6 7" key="1">
    <citation type="submission" date="2019-10" db="EMBL/GenBank/DDBJ databases">
        <title>The completed genome of Lactobacillus harbinensis M1.</title>
        <authorList>
            <person name="Zheng Y."/>
        </authorList>
    </citation>
    <scope>NUCLEOTIDE SEQUENCE [LARGE SCALE GENOMIC DNA]</scope>
    <source>
        <strain evidence="6 7">M1</strain>
    </source>
</reference>
<proteinExistence type="predicted"/>
<sequence length="73" mass="8444">MNTNWQQLTDYLPILIPVIILELALMITALIHVLRHPHYRFGNKVLWIIIVVVFQIIGPIVYFAFGRGDDSRG</sequence>
<keyword evidence="3" id="KW-0812">Transmembrane</keyword>
<comment type="subcellular location">
    <subcellularLocation>
        <location evidence="1">Cell membrane</location>
        <topology evidence="1">Multi-pass membrane protein</topology>
    </subcellularLocation>
</comment>